<organism evidence="1">
    <name type="scientific">Arion vulgaris</name>
    <dbReference type="NCBI Taxonomy" id="1028688"/>
    <lineage>
        <taxon>Eukaryota</taxon>
        <taxon>Metazoa</taxon>
        <taxon>Spiralia</taxon>
        <taxon>Lophotrochozoa</taxon>
        <taxon>Mollusca</taxon>
        <taxon>Gastropoda</taxon>
        <taxon>Heterobranchia</taxon>
        <taxon>Euthyneura</taxon>
        <taxon>Panpulmonata</taxon>
        <taxon>Eupulmonata</taxon>
        <taxon>Stylommatophora</taxon>
        <taxon>Helicina</taxon>
        <taxon>Arionoidea</taxon>
        <taxon>Arionidae</taxon>
        <taxon>Arion</taxon>
    </lineage>
</organism>
<sequence length="55" mass="6349">LDLTYTEISDLCKNILMTPRESEPGTFGREGKQMFDLQWSRSTVAEPWGRLNICN</sequence>
<dbReference type="EMBL" id="HACG01021520">
    <property type="protein sequence ID" value="CEK68385.1"/>
    <property type="molecule type" value="Transcribed_RNA"/>
</dbReference>
<name>A0A0B6ZKW7_9EUPU</name>
<reference evidence="1" key="1">
    <citation type="submission" date="2014-12" db="EMBL/GenBank/DDBJ databases">
        <title>Insight into the proteome of Arion vulgaris.</title>
        <authorList>
            <person name="Aradska J."/>
            <person name="Bulat T."/>
            <person name="Smidak R."/>
            <person name="Sarate P."/>
            <person name="Gangsoo J."/>
            <person name="Sialana F."/>
            <person name="Bilban M."/>
            <person name="Lubec G."/>
        </authorList>
    </citation>
    <scope>NUCLEOTIDE SEQUENCE</scope>
    <source>
        <tissue evidence="1">Skin</tissue>
    </source>
</reference>
<protein>
    <submittedName>
        <fullName evidence="1">Uncharacterized protein</fullName>
    </submittedName>
</protein>
<feature type="non-terminal residue" evidence="1">
    <location>
        <position position="1"/>
    </location>
</feature>
<proteinExistence type="predicted"/>
<dbReference type="AlphaFoldDB" id="A0A0B6ZKW7"/>
<accession>A0A0B6ZKW7</accession>
<gene>
    <name evidence="1" type="primary">ORF66135</name>
</gene>
<evidence type="ECO:0000313" key="1">
    <source>
        <dbReference type="EMBL" id="CEK68385.1"/>
    </source>
</evidence>